<accession>A0A151X7A1</accession>
<evidence type="ECO:0000313" key="2">
    <source>
        <dbReference type="EMBL" id="KYQ56251.1"/>
    </source>
</evidence>
<organism evidence="2 3">
    <name type="scientific">Mycetomoellerius zeteki</name>
    <dbReference type="NCBI Taxonomy" id="64791"/>
    <lineage>
        <taxon>Eukaryota</taxon>
        <taxon>Metazoa</taxon>
        <taxon>Ecdysozoa</taxon>
        <taxon>Arthropoda</taxon>
        <taxon>Hexapoda</taxon>
        <taxon>Insecta</taxon>
        <taxon>Pterygota</taxon>
        <taxon>Neoptera</taxon>
        <taxon>Endopterygota</taxon>
        <taxon>Hymenoptera</taxon>
        <taxon>Apocrita</taxon>
        <taxon>Aculeata</taxon>
        <taxon>Formicoidea</taxon>
        <taxon>Formicidae</taxon>
        <taxon>Myrmicinae</taxon>
        <taxon>Mycetomoellerius</taxon>
    </lineage>
</organism>
<dbReference type="Proteomes" id="UP000075809">
    <property type="component" value="Unassembled WGS sequence"/>
</dbReference>
<evidence type="ECO:0000256" key="1">
    <source>
        <dbReference type="SAM" id="MobiDB-lite"/>
    </source>
</evidence>
<sequence>MRKSQRMWDGSKPENRGSGKSAGLSSRRVMDRVSAEEDDIVKSMYRTERQSRCIDNWLSRNTIDESYRRRTEQPIEVEPNLEDPVSIQLSFNNILQQRSCIDLEYESGRSSVGTKQPSATFEGSREETLPAYLHHRFS</sequence>
<protein>
    <submittedName>
        <fullName evidence="2">Uncharacterized protein</fullName>
    </submittedName>
</protein>
<dbReference type="AlphaFoldDB" id="A0A151X7A1"/>
<gene>
    <name evidence="2" type="ORF">ALC60_04865</name>
</gene>
<keyword evidence="3" id="KW-1185">Reference proteome</keyword>
<reference evidence="2 3" key="1">
    <citation type="submission" date="2015-09" db="EMBL/GenBank/DDBJ databases">
        <title>Trachymyrmex zeteki WGS genome.</title>
        <authorList>
            <person name="Nygaard S."/>
            <person name="Hu H."/>
            <person name="Boomsma J."/>
            <person name="Zhang G."/>
        </authorList>
    </citation>
    <scope>NUCLEOTIDE SEQUENCE [LARGE SCALE GENOMIC DNA]</scope>
    <source>
        <strain evidence="2">Tzet28-1</strain>
        <tissue evidence="2">Whole body</tissue>
    </source>
</reference>
<dbReference type="EMBL" id="KQ982450">
    <property type="protein sequence ID" value="KYQ56251.1"/>
    <property type="molecule type" value="Genomic_DNA"/>
</dbReference>
<evidence type="ECO:0000313" key="3">
    <source>
        <dbReference type="Proteomes" id="UP000075809"/>
    </source>
</evidence>
<proteinExistence type="predicted"/>
<name>A0A151X7A1_9HYME</name>
<feature type="region of interest" description="Disordered" evidence="1">
    <location>
        <begin position="1"/>
        <end position="33"/>
    </location>
</feature>